<keyword evidence="3" id="KW-1185">Reference proteome</keyword>
<accession>A0A9P4H0T6</accession>
<organism evidence="2 3">
    <name type="scientific">Setomelanomma holmii</name>
    <dbReference type="NCBI Taxonomy" id="210430"/>
    <lineage>
        <taxon>Eukaryota</taxon>
        <taxon>Fungi</taxon>
        <taxon>Dikarya</taxon>
        <taxon>Ascomycota</taxon>
        <taxon>Pezizomycotina</taxon>
        <taxon>Dothideomycetes</taxon>
        <taxon>Pleosporomycetidae</taxon>
        <taxon>Pleosporales</taxon>
        <taxon>Pleosporineae</taxon>
        <taxon>Phaeosphaeriaceae</taxon>
        <taxon>Setomelanomma</taxon>
    </lineage>
</organism>
<proteinExistence type="predicted"/>
<gene>
    <name evidence="2" type="ORF">EK21DRAFT_93606</name>
</gene>
<reference evidence="2" key="1">
    <citation type="journal article" date="2020" name="Stud. Mycol.">
        <title>101 Dothideomycetes genomes: a test case for predicting lifestyles and emergence of pathogens.</title>
        <authorList>
            <person name="Haridas S."/>
            <person name="Albert R."/>
            <person name="Binder M."/>
            <person name="Bloem J."/>
            <person name="Labutti K."/>
            <person name="Salamov A."/>
            <person name="Andreopoulos B."/>
            <person name="Baker S."/>
            <person name="Barry K."/>
            <person name="Bills G."/>
            <person name="Bluhm B."/>
            <person name="Cannon C."/>
            <person name="Castanera R."/>
            <person name="Culley D."/>
            <person name="Daum C."/>
            <person name="Ezra D."/>
            <person name="Gonzalez J."/>
            <person name="Henrissat B."/>
            <person name="Kuo A."/>
            <person name="Liang C."/>
            <person name="Lipzen A."/>
            <person name="Lutzoni F."/>
            <person name="Magnuson J."/>
            <person name="Mondo S."/>
            <person name="Nolan M."/>
            <person name="Ohm R."/>
            <person name="Pangilinan J."/>
            <person name="Park H.-J."/>
            <person name="Ramirez L."/>
            <person name="Alfaro M."/>
            <person name="Sun H."/>
            <person name="Tritt A."/>
            <person name="Yoshinaga Y."/>
            <person name="Zwiers L.-H."/>
            <person name="Turgeon B."/>
            <person name="Goodwin S."/>
            <person name="Spatafora J."/>
            <person name="Crous P."/>
            <person name="Grigoriev I."/>
        </authorList>
    </citation>
    <scope>NUCLEOTIDE SEQUENCE</scope>
    <source>
        <strain evidence="2">CBS 110217</strain>
    </source>
</reference>
<dbReference type="Proteomes" id="UP000799777">
    <property type="component" value="Unassembled WGS sequence"/>
</dbReference>
<evidence type="ECO:0000313" key="2">
    <source>
        <dbReference type="EMBL" id="KAF2025025.1"/>
    </source>
</evidence>
<evidence type="ECO:0000313" key="3">
    <source>
        <dbReference type="Proteomes" id="UP000799777"/>
    </source>
</evidence>
<sequence>MEPLKYALPESLLSLQSALSSREDHMLRKTLNENDDPDRHSKVKGKRRRANAGSASLKSVSGRIALVGLLVRHPRSSPSPQTVPFPSWTNFQQSKKPLRTMMPACQSSDENPDLVFRTTAKYQDPRYDPFLEMPHDASFPIPGMTDPWGDESNLNLLWNSPQELPFLSDGFKPLTETDAVVAEAVTGRSQIVSDRIIQDTPSIVNTTLPRSEETTQLGTSASSGGRLSHVLEAVAAAGFDSLDDAVVAYYVESLKDNERLRLQQRLGRIRRLPALLKQLHLAAQGWGKWQRRQFQEQMIKSTEDIVIAELEDHLAAKRPNRHNSTCSTGNPCQACKQEAKDVADYEAELPNTWALMTSLSTNYNAIVSKDSQANVPEMISKFLATSTNLGT</sequence>
<feature type="region of interest" description="Disordered" evidence="1">
    <location>
        <begin position="28"/>
        <end position="57"/>
    </location>
</feature>
<dbReference type="OrthoDB" id="194358at2759"/>
<dbReference type="EMBL" id="ML978277">
    <property type="protein sequence ID" value="KAF2025025.1"/>
    <property type="molecule type" value="Genomic_DNA"/>
</dbReference>
<feature type="compositionally biased region" description="Basic and acidic residues" evidence="1">
    <location>
        <begin position="28"/>
        <end position="40"/>
    </location>
</feature>
<evidence type="ECO:0000256" key="1">
    <source>
        <dbReference type="SAM" id="MobiDB-lite"/>
    </source>
</evidence>
<feature type="compositionally biased region" description="Basic residues" evidence="1">
    <location>
        <begin position="41"/>
        <end position="50"/>
    </location>
</feature>
<comment type="caution">
    <text evidence="2">The sequence shown here is derived from an EMBL/GenBank/DDBJ whole genome shotgun (WGS) entry which is preliminary data.</text>
</comment>
<protein>
    <submittedName>
        <fullName evidence="2">Uncharacterized protein</fullName>
    </submittedName>
</protein>
<dbReference type="AlphaFoldDB" id="A0A9P4H0T6"/>
<name>A0A9P4H0T6_9PLEO</name>